<organism evidence="1">
    <name type="scientific">Woronichinia naegeliana WA131</name>
    <dbReference type="NCBI Taxonomy" id="2824559"/>
    <lineage>
        <taxon>Bacteria</taxon>
        <taxon>Bacillati</taxon>
        <taxon>Cyanobacteriota</taxon>
        <taxon>Cyanophyceae</taxon>
        <taxon>Synechococcales</taxon>
        <taxon>Coelosphaeriaceae</taxon>
        <taxon>Woronichinia</taxon>
    </lineage>
</organism>
<dbReference type="AlphaFoldDB" id="A0A977KUX0"/>
<dbReference type="Proteomes" id="UP001065613">
    <property type="component" value="Chromosome"/>
</dbReference>
<proteinExistence type="predicted"/>
<gene>
    <name evidence="1" type="ORF">KA717_33205</name>
</gene>
<accession>A0A977KUX0</accession>
<name>A0A977KUX0_9CYAN</name>
<dbReference type="KEGG" id="wna:KA717_33205"/>
<reference evidence="1" key="1">
    <citation type="submission" date="2021-04" db="EMBL/GenBank/DDBJ databases">
        <title>Genome sequence of Woronichinia naegeliana from Washington state freshwater lake bloom.</title>
        <authorList>
            <person name="Dreher T.W."/>
        </authorList>
    </citation>
    <scope>NUCLEOTIDE SEQUENCE</scope>
    <source>
        <strain evidence="1">WA131</strain>
    </source>
</reference>
<evidence type="ECO:0000313" key="1">
    <source>
        <dbReference type="EMBL" id="UXE60374.1"/>
    </source>
</evidence>
<dbReference type="EMBL" id="CP073041">
    <property type="protein sequence ID" value="UXE60374.1"/>
    <property type="molecule type" value="Genomic_DNA"/>
</dbReference>
<sequence length="47" mass="5406">MTFSASPNYNESGDLQARIEEYKRETGCYPESVHVDKIYRTKGVTFS</sequence>
<protein>
    <submittedName>
        <fullName evidence="1">Uncharacterized protein</fullName>
    </submittedName>
</protein>